<evidence type="ECO:0000313" key="11">
    <source>
        <dbReference type="Proteomes" id="UP000176938"/>
    </source>
</evidence>
<keyword evidence="3" id="KW-0963">Cytoplasm</keyword>
<dbReference type="PANTHER" id="PTHR22572">
    <property type="entry name" value="SUGAR-1-PHOSPHATE GUANYL TRANSFERASE"/>
    <property type="match status" value="1"/>
</dbReference>
<evidence type="ECO:0000256" key="1">
    <source>
        <dbReference type="ARBA" id="ARBA00004514"/>
    </source>
</evidence>
<dbReference type="Pfam" id="PF02880">
    <property type="entry name" value="PGM_PMM_III"/>
    <property type="match status" value="1"/>
</dbReference>
<dbReference type="Pfam" id="PF25084">
    <property type="entry name" value="LbH_EIF2B"/>
    <property type="match status" value="1"/>
</dbReference>
<keyword evidence="4" id="KW-0597">Phosphoprotein</keyword>
<comment type="similarity">
    <text evidence="2">Belongs to the phosphohexose mutase family.</text>
</comment>
<feature type="domain" description="Alpha-D-phosphohexomutase alpha/beta/alpha" evidence="8">
    <location>
        <begin position="638"/>
        <end position="744"/>
    </location>
</feature>
<evidence type="ECO:0000259" key="6">
    <source>
        <dbReference type="Pfam" id="PF02878"/>
    </source>
</evidence>
<dbReference type="EMBL" id="METP01000046">
    <property type="protein sequence ID" value="OGC05301.1"/>
    <property type="molecule type" value="Genomic_DNA"/>
</dbReference>
<dbReference type="InterPro" id="IPR050486">
    <property type="entry name" value="Mannose-1P_guanyltransferase"/>
</dbReference>
<name>A0A1F4RAT1_UNCSA</name>
<dbReference type="Pfam" id="PF02878">
    <property type="entry name" value="PGM_PMM_I"/>
    <property type="match status" value="1"/>
</dbReference>
<evidence type="ECO:0000256" key="3">
    <source>
        <dbReference type="ARBA" id="ARBA00022490"/>
    </source>
</evidence>
<protein>
    <recommendedName>
        <fullName evidence="12">Nucleotidyltransferase</fullName>
    </recommendedName>
</protein>
<feature type="domain" description="Alpha-D-phosphohexomutase alpha/beta/alpha" evidence="7">
    <location>
        <begin position="532"/>
        <end position="633"/>
    </location>
</feature>
<dbReference type="InterPro" id="IPR016055">
    <property type="entry name" value="A-D-PHexomutase_a/b/a-I/II/III"/>
</dbReference>
<sequence>MKAAILAGGLGTRLHPLTVDLPKPMMPMANRPIMSYLMELLARHGFADLCVLLYHQPEVIKDHFKDGGEFGVTIKYVEATKDFGTAGAIRLAYPNLKEPLLVISADLITDINLAAALDFHRQKKSLATMVLTRVQNPLPYGIVITDDEGRIKKFLEKPTPSEVFSDTINAGIYVLEPKAVARIPAQKQFDFSCDFFPALLKEQQIIYGYVAEGYWKDIGKIEEYRQAHYDLLNGQVKVNLEGNRYKQSRFIVGDNVQLPGSVVLEGVGMIGDNTLVGENVILMDTIIGSDCKIARDSELRATIVWRGTDIGPEARLEKAIVCNDVKIGSLVYIQEGAVVGGETEIGCEAVIYPFIKVWPRKVIEEKSRVSRSVIWRERWTRSIFGQHGVTGLCNVEITPQFAVALGAAYGSVVGKGSIISCSRDSHKASRMIFQALISGVLATGVNLSDLEMVPIPVNRFEVRSLKSKGGFHVRKSPFDTEVIDIKFFDERGLDISSAVEKKIERNFFGEDFVRSNVKTVGELTFPIHKVTEEYRTRLLACLDTRAVAGSKIKLAIDYAYGSAAQLFPSILGELGLKVVSLDAYIDETKITKDRKTFEKSWSQMTQIVKNLNIGLGVVMDTGSEKIFLCDEKGRMIDGSQALAMMALLTLKLNKHAIIAVPVKESKAIDELARQYKGKVIRTGNSPRAMMEVAESGQAIFLGESQGGFIFPDFMPCFDGMYSVCKLVEFLARAKVRLSDLVAELPVIRLVSLDIPCSQEKMGLVMRFAIEQARKTEKIEMIDGLKFWQGDDWILVLPDTTRPEIHLSAEAATEKRARLLLAKYQKMIESIKEGKI</sequence>
<dbReference type="Gene3D" id="3.40.120.10">
    <property type="entry name" value="Alpha-D-Glucose-1,6-Bisphosphate, subunit A, domain 3"/>
    <property type="match status" value="3"/>
</dbReference>
<evidence type="ECO:0000259" key="5">
    <source>
        <dbReference type="Pfam" id="PF00483"/>
    </source>
</evidence>
<organism evidence="10 11">
    <name type="scientific">candidate division WOR-1 bacterium RIFCSPLOWO2_02_FULL_46_20</name>
    <dbReference type="NCBI Taxonomy" id="1802567"/>
    <lineage>
        <taxon>Bacteria</taxon>
        <taxon>Bacillati</taxon>
        <taxon>Saganbacteria</taxon>
    </lineage>
</organism>
<feature type="domain" description="EIF2B subunit epsilon/gamma LbH" evidence="9">
    <location>
        <begin position="253"/>
        <end position="349"/>
    </location>
</feature>
<evidence type="ECO:0000259" key="7">
    <source>
        <dbReference type="Pfam" id="PF02879"/>
    </source>
</evidence>
<gene>
    <name evidence="10" type="ORF">A3H38_02545</name>
</gene>
<evidence type="ECO:0000256" key="2">
    <source>
        <dbReference type="ARBA" id="ARBA00010231"/>
    </source>
</evidence>
<dbReference type="CDD" id="cd04181">
    <property type="entry name" value="NTP_transferase"/>
    <property type="match status" value="1"/>
</dbReference>
<dbReference type="Gene3D" id="3.90.550.10">
    <property type="entry name" value="Spore Coat Polysaccharide Biosynthesis Protein SpsA, Chain A"/>
    <property type="match status" value="1"/>
</dbReference>
<evidence type="ECO:0000313" key="10">
    <source>
        <dbReference type="EMBL" id="OGC05301.1"/>
    </source>
</evidence>
<comment type="subcellular location">
    <subcellularLocation>
        <location evidence="1">Cytoplasm</location>
        <location evidence="1">Cytosol</location>
    </subcellularLocation>
</comment>
<feature type="domain" description="Alpha-D-phosphohexomutase alpha/beta/alpha" evidence="6">
    <location>
        <begin position="382"/>
        <end position="512"/>
    </location>
</feature>
<accession>A0A1F4RAT1</accession>
<dbReference type="InterPro" id="IPR056764">
    <property type="entry name" value="LbH_EIF2B3/5"/>
</dbReference>
<dbReference type="InterPro" id="IPR005845">
    <property type="entry name" value="A-D-PHexomutase_a/b/a-II"/>
</dbReference>
<dbReference type="Gene3D" id="2.160.10.10">
    <property type="entry name" value="Hexapeptide repeat proteins"/>
    <property type="match status" value="1"/>
</dbReference>
<dbReference type="Gene3D" id="3.30.310.50">
    <property type="entry name" value="Alpha-D-phosphohexomutase, C-terminal domain"/>
    <property type="match status" value="1"/>
</dbReference>
<dbReference type="Proteomes" id="UP000176938">
    <property type="component" value="Unassembled WGS sequence"/>
</dbReference>
<dbReference type="InterPro" id="IPR005844">
    <property type="entry name" value="A-D-PHexomutase_a/b/a-I"/>
</dbReference>
<dbReference type="InterPro" id="IPR005835">
    <property type="entry name" value="NTP_transferase_dom"/>
</dbReference>
<evidence type="ECO:0000256" key="4">
    <source>
        <dbReference type="ARBA" id="ARBA00022553"/>
    </source>
</evidence>
<dbReference type="SUPFAM" id="SSF53448">
    <property type="entry name" value="Nucleotide-diphospho-sugar transferases"/>
    <property type="match status" value="1"/>
</dbReference>
<comment type="caution">
    <text evidence="10">The sequence shown here is derived from an EMBL/GenBank/DDBJ whole genome shotgun (WGS) entry which is preliminary data.</text>
</comment>
<dbReference type="InterPro" id="IPR036900">
    <property type="entry name" value="A-D-PHexomutase_C_sf"/>
</dbReference>
<dbReference type="AlphaFoldDB" id="A0A1F4RAT1"/>
<evidence type="ECO:0008006" key="12">
    <source>
        <dbReference type="Google" id="ProtNLM"/>
    </source>
</evidence>
<feature type="domain" description="Nucleotidyl transferase" evidence="5">
    <location>
        <begin position="2"/>
        <end position="232"/>
    </location>
</feature>
<reference evidence="10 11" key="1">
    <citation type="journal article" date="2016" name="Nat. Commun.">
        <title>Thousands of microbial genomes shed light on interconnected biogeochemical processes in an aquifer system.</title>
        <authorList>
            <person name="Anantharaman K."/>
            <person name="Brown C.T."/>
            <person name="Hug L.A."/>
            <person name="Sharon I."/>
            <person name="Castelle C.J."/>
            <person name="Probst A.J."/>
            <person name="Thomas B.C."/>
            <person name="Singh A."/>
            <person name="Wilkins M.J."/>
            <person name="Karaoz U."/>
            <person name="Brodie E.L."/>
            <person name="Williams K.H."/>
            <person name="Hubbard S.S."/>
            <person name="Banfield J.F."/>
        </authorList>
    </citation>
    <scope>NUCLEOTIDE SEQUENCE [LARGE SCALE GENOMIC DNA]</scope>
</reference>
<dbReference type="Pfam" id="PF02879">
    <property type="entry name" value="PGM_PMM_II"/>
    <property type="match status" value="1"/>
</dbReference>
<dbReference type="GO" id="GO:0016868">
    <property type="term" value="F:intramolecular phosphotransferase activity"/>
    <property type="evidence" value="ECO:0007669"/>
    <property type="project" value="InterPro"/>
</dbReference>
<dbReference type="InterPro" id="IPR005846">
    <property type="entry name" value="A-D-PHexomutase_a/b/a-III"/>
</dbReference>
<dbReference type="Pfam" id="PF00483">
    <property type="entry name" value="NTP_transferase"/>
    <property type="match status" value="1"/>
</dbReference>
<evidence type="ECO:0000259" key="9">
    <source>
        <dbReference type="Pfam" id="PF25084"/>
    </source>
</evidence>
<dbReference type="InterPro" id="IPR029044">
    <property type="entry name" value="Nucleotide-diphossugar_trans"/>
</dbReference>
<dbReference type="SUPFAM" id="SSF53738">
    <property type="entry name" value="Phosphoglucomutase, first 3 domains"/>
    <property type="match status" value="3"/>
</dbReference>
<dbReference type="SUPFAM" id="SSF55957">
    <property type="entry name" value="Phosphoglucomutase, C-terminal domain"/>
    <property type="match status" value="1"/>
</dbReference>
<proteinExistence type="inferred from homology"/>
<dbReference type="GO" id="GO:0005975">
    <property type="term" value="P:carbohydrate metabolic process"/>
    <property type="evidence" value="ECO:0007669"/>
    <property type="project" value="InterPro"/>
</dbReference>
<evidence type="ECO:0000259" key="8">
    <source>
        <dbReference type="Pfam" id="PF02880"/>
    </source>
</evidence>